<dbReference type="Gene3D" id="3.30.40.10">
    <property type="entry name" value="Zinc/RING finger domain, C3HC4 (zinc finger)"/>
    <property type="match status" value="1"/>
</dbReference>
<dbReference type="InterPro" id="IPR037683">
    <property type="entry name" value="Rmd5_dRing"/>
</dbReference>
<dbReference type="PROSITE" id="PS50897">
    <property type="entry name" value="CTLH"/>
    <property type="match status" value="1"/>
</dbReference>
<dbReference type="InterPro" id="IPR024964">
    <property type="entry name" value="CTLH/CRA"/>
</dbReference>
<evidence type="ECO:0000256" key="9">
    <source>
        <dbReference type="PROSITE-ProRule" id="PRU01215"/>
    </source>
</evidence>
<comment type="similarity">
    <text evidence="6">Belongs to the RMD5/GID2 family.</text>
</comment>
<dbReference type="Pfam" id="PF13445">
    <property type="entry name" value="zf-RING_UBOX"/>
    <property type="match status" value="1"/>
</dbReference>
<dbReference type="STRING" id="139825.A0A401GJL0"/>
<evidence type="ECO:0000256" key="7">
    <source>
        <dbReference type="ARBA" id="ARBA00075398"/>
    </source>
</evidence>
<keyword evidence="13" id="KW-1185">Reference proteome</keyword>
<dbReference type="GO" id="GO:0005634">
    <property type="term" value="C:nucleus"/>
    <property type="evidence" value="ECO:0007669"/>
    <property type="project" value="TreeGrafter"/>
</dbReference>
<comment type="caution">
    <text evidence="12">The sequence shown here is derived from an EMBL/GenBank/DDBJ whole genome shotgun (WGS) entry which is preliminary data.</text>
</comment>
<evidence type="ECO:0000259" key="10">
    <source>
        <dbReference type="PROSITE" id="PS50897"/>
    </source>
</evidence>
<dbReference type="CDD" id="cd16652">
    <property type="entry name" value="dRING_Rmd5p-like"/>
    <property type="match status" value="1"/>
</dbReference>
<dbReference type="Proteomes" id="UP000287166">
    <property type="component" value="Unassembled WGS sequence"/>
</dbReference>
<dbReference type="GO" id="GO:0061630">
    <property type="term" value="F:ubiquitin protein ligase activity"/>
    <property type="evidence" value="ECO:0007669"/>
    <property type="project" value="InterPro"/>
</dbReference>
<dbReference type="GO" id="GO:0043161">
    <property type="term" value="P:proteasome-mediated ubiquitin-dependent protein catabolic process"/>
    <property type="evidence" value="ECO:0007669"/>
    <property type="project" value="InterPro"/>
</dbReference>
<dbReference type="FunFam" id="3.30.40.10:FF:000143">
    <property type="entry name" value="Regulator of gluconeogenesis Rmd5"/>
    <property type="match status" value="1"/>
</dbReference>
<keyword evidence="5" id="KW-0862">Zinc</keyword>
<feature type="domain" description="RING-Gid-type" evidence="11">
    <location>
        <begin position="331"/>
        <end position="373"/>
    </location>
</feature>
<dbReference type="PANTHER" id="PTHR12170">
    <property type="entry name" value="MACROPHAGE ERYTHROBLAST ATTACHER-RELATED"/>
    <property type="match status" value="1"/>
</dbReference>
<dbReference type="RefSeq" id="XP_027613255.1">
    <property type="nucleotide sequence ID" value="XM_027757454.1"/>
</dbReference>
<dbReference type="Pfam" id="PF10607">
    <property type="entry name" value="CTLH"/>
    <property type="match status" value="1"/>
</dbReference>
<dbReference type="AlphaFoldDB" id="A0A401GJL0"/>
<evidence type="ECO:0000256" key="8">
    <source>
        <dbReference type="ARBA" id="ARBA00080744"/>
    </source>
</evidence>
<evidence type="ECO:0000313" key="13">
    <source>
        <dbReference type="Proteomes" id="UP000287166"/>
    </source>
</evidence>
<comment type="subcellular location">
    <subcellularLocation>
        <location evidence="1">Cytoplasm</location>
    </subcellularLocation>
</comment>
<dbReference type="FunCoup" id="A0A401GJL0">
    <property type="interactions" value="355"/>
</dbReference>
<keyword evidence="3" id="KW-0479">Metal-binding</keyword>
<dbReference type="InParanoid" id="A0A401GJL0"/>
<sequence length="387" mass="43292">MDGPLKELAKLEKLTSTNSSKGKSPSISDSLDSLLYSLREVKDRLRAGSASEETLVILAKTVETKRKEIEDRQKEVYSTLGKYGKALDKKFTTPLPSYAPLFSSYEATAALERTIALHFLRTGQFNTAENFIEESGADISQATRVHFVDLHRIITALKQQNIGPALEWTECNRAFLHSRSSSLEFHLHRSQYIRLLLASHPPDVSTALAYARATLPQFHSQHDTEIRRLMACIAFLPLTRLQASPYADLASPSLHLDLEPMFAKEYCASLGMSRQVPLRVVGDIGGGGALARIEKGRKIMRERKSEWSQSDELPIEIPLPAENRYHSIFSCPVSKEQSTEQNPPMMMTCGHVITKDSLHKLSKPGGRVKCPYCPMESQITGALRVYF</sequence>
<evidence type="ECO:0000256" key="3">
    <source>
        <dbReference type="ARBA" id="ARBA00022723"/>
    </source>
</evidence>
<dbReference type="InterPro" id="IPR027370">
    <property type="entry name" value="Znf-RING_euk"/>
</dbReference>
<dbReference type="InterPro" id="IPR013083">
    <property type="entry name" value="Znf_RING/FYVE/PHD"/>
</dbReference>
<name>A0A401GJL0_9APHY</name>
<evidence type="ECO:0000256" key="6">
    <source>
        <dbReference type="ARBA" id="ARBA00061136"/>
    </source>
</evidence>
<dbReference type="SMART" id="SM00668">
    <property type="entry name" value="CTLH"/>
    <property type="match status" value="1"/>
</dbReference>
<dbReference type="GO" id="GO:0008270">
    <property type="term" value="F:zinc ion binding"/>
    <property type="evidence" value="ECO:0007669"/>
    <property type="project" value="UniProtKB-KW"/>
</dbReference>
<dbReference type="InterPro" id="IPR006595">
    <property type="entry name" value="CTLH_C"/>
</dbReference>
<gene>
    <name evidence="12" type="ORF">SCP_0407260</name>
</gene>
<dbReference type="GO" id="GO:0034657">
    <property type="term" value="C:GID complex"/>
    <property type="evidence" value="ECO:0007669"/>
    <property type="project" value="TreeGrafter"/>
</dbReference>
<feature type="domain" description="CTLH" evidence="10">
    <location>
        <begin position="146"/>
        <end position="203"/>
    </location>
</feature>
<evidence type="ECO:0000256" key="2">
    <source>
        <dbReference type="ARBA" id="ARBA00022490"/>
    </source>
</evidence>
<evidence type="ECO:0000256" key="5">
    <source>
        <dbReference type="ARBA" id="ARBA00022833"/>
    </source>
</evidence>
<dbReference type="InterPro" id="IPR045098">
    <property type="entry name" value="Fyv10_fam"/>
</dbReference>
<protein>
    <recommendedName>
        <fullName evidence="8">GID complex catalytic subunit 2</fullName>
    </recommendedName>
    <alternativeName>
        <fullName evidence="7">Glucose-induced degradation protein 2</fullName>
    </alternativeName>
</protein>
<dbReference type="InterPro" id="IPR044063">
    <property type="entry name" value="ZF_RING_GID"/>
</dbReference>
<dbReference type="OrthoDB" id="1933281at2759"/>
<organism evidence="12 13">
    <name type="scientific">Sparassis crispa</name>
    <dbReference type="NCBI Taxonomy" id="139825"/>
    <lineage>
        <taxon>Eukaryota</taxon>
        <taxon>Fungi</taxon>
        <taxon>Dikarya</taxon>
        <taxon>Basidiomycota</taxon>
        <taxon>Agaricomycotina</taxon>
        <taxon>Agaricomycetes</taxon>
        <taxon>Polyporales</taxon>
        <taxon>Sparassidaceae</taxon>
        <taxon>Sparassis</taxon>
    </lineage>
</organism>
<dbReference type="SUPFAM" id="SSF57850">
    <property type="entry name" value="RING/U-box"/>
    <property type="match status" value="1"/>
</dbReference>
<evidence type="ECO:0000256" key="1">
    <source>
        <dbReference type="ARBA" id="ARBA00004496"/>
    </source>
</evidence>
<keyword evidence="4 9" id="KW-0863">Zinc-finger</keyword>
<proteinExistence type="inferred from homology"/>
<evidence type="ECO:0000313" key="12">
    <source>
        <dbReference type="EMBL" id="GBE82342.1"/>
    </source>
</evidence>
<evidence type="ECO:0000259" key="11">
    <source>
        <dbReference type="PROSITE" id="PS51867"/>
    </source>
</evidence>
<keyword evidence="2" id="KW-0963">Cytoplasm</keyword>
<feature type="zinc finger region" description="RING-Gid-type" evidence="9">
    <location>
        <begin position="331"/>
        <end position="373"/>
    </location>
</feature>
<dbReference type="PROSITE" id="PS51867">
    <property type="entry name" value="ZF_RING_GID"/>
    <property type="match status" value="1"/>
</dbReference>
<reference evidence="12 13" key="1">
    <citation type="journal article" date="2018" name="Sci. Rep.">
        <title>Genome sequence of the cauliflower mushroom Sparassis crispa (Hanabiratake) and its association with beneficial usage.</title>
        <authorList>
            <person name="Kiyama R."/>
            <person name="Furutani Y."/>
            <person name="Kawaguchi K."/>
            <person name="Nakanishi T."/>
        </authorList>
    </citation>
    <scope>NUCLEOTIDE SEQUENCE [LARGE SCALE GENOMIC DNA]</scope>
</reference>
<dbReference type="GeneID" id="38779259"/>
<dbReference type="GO" id="GO:0005737">
    <property type="term" value="C:cytoplasm"/>
    <property type="evidence" value="ECO:0007669"/>
    <property type="project" value="UniProtKB-SubCell"/>
</dbReference>
<dbReference type="PANTHER" id="PTHR12170:SF3">
    <property type="entry name" value="GH10162P"/>
    <property type="match status" value="1"/>
</dbReference>
<evidence type="ECO:0000256" key="4">
    <source>
        <dbReference type="ARBA" id="ARBA00022771"/>
    </source>
</evidence>
<dbReference type="EMBL" id="BFAD01000004">
    <property type="protein sequence ID" value="GBE82342.1"/>
    <property type="molecule type" value="Genomic_DNA"/>
</dbReference>
<accession>A0A401GJL0</accession>